<feature type="domain" description="HAMP" evidence="5">
    <location>
        <begin position="207"/>
        <end position="261"/>
    </location>
</feature>
<proteinExistence type="inferred from homology"/>
<evidence type="ECO:0000256" key="1">
    <source>
        <dbReference type="ARBA" id="ARBA00023224"/>
    </source>
</evidence>
<dbReference type="OrthoDB" id="9814363at2"/>
<dbReference type="Gene3D" id="6.10.340.10">
    <property type="match status" value="1"/>
</dbReference>
<name>E1RBA4_SEDSS</name>
<dbReference type="InterPro" id="IPR003660">
    <property type="entry name" value="HAMP_dom"/>
</dbReference>
<dbReference type="GO" id="GO:0007165">
    <property type="term" value="P:signal transduction"/>
    <property type="evidence" value="ECO:0007669"/>
    <property type="project" value="UniProtKB-KW"/>
</dbReference>
<dbReference type="AlphaFoldDB" id="E1RBA4"/>
<dbReference type="EMBL" id="CP002116">
    <property type="protein sequence ID" value="ADK79634.1"/>
    <property type="molecule type" value="Genomic_DNA"/>
</dbReference>
<reference evidence="6 7" key="1">
    <citation type="journal article" date="2010" name="Stand. Genomic Sci.">
        <title>Complete genome sequence of Spirochaeta smaragdinae type strain (SEBR 4228).</title>
        <authorList>
            <person name="Mavromatis K."/>
            <person name="Yasawong M."/>
            <person name="Chertkov O."/>
            <person name="Lapidus A."/>
            <person name="Lucas S."/>
            <person name="Nolan M."/>
            <person name="Del Rio T.G."/>
            <person name="Tice H."/>
            <person name="Cheng J.F."/>
            <person name="Pitluck S."/>
            <person name="Liolios K."/>
            <person name="Ivanova N."/>
            <person name="Tapia R."/>
            <person name="Han C."/>
            <person name="Bruce D."/>
            <person name="Goodwin L."/>
            <person name="Pati A."/>
            <person name="Chen A."/>
            <person name="Palaniappan K."/>
            <person name="Land M."/>
            <person name="Hauser L."/>
            <person name="Chang Y.J."/>
            <person name="Jeffries C.D."/>
            <person name="Detter J.C."/>
            <person name="Rohde M."/>
            <person name="Brambilla E."/>
            <person name="Spring S."/>
            <person name="Goker M."/>
            <person name="Sikorski J."/>
            <person name="Woyke T."/>
            <person name="Bristow J."/>
            <person name="Eisen J.A."/>
            <person name="Markowitz V."/>
            <person name="Hugenholtz P."/>
            <person name="Klenk H.P."/>
            <person name="Kyrpides N.C."/>
        </authorList>
    </citation>
    <scope>NUCLEOTIDE SEQUENCE [LARGE SCALE GENOMIC DNA]</scope>
    <source>
        <strain evidence="7">DSM 11293 / JCM 15392 / SEBR 4228</strain>
    </source>
</reference>
<feature type="domain" description="Methyl-accepting transducer" evidence="4">
    <location>
        <begin position="308"/>
        <end position="530"/>
    </location>
</feature>
<evidence type="ECO:0000313" key="7">
    <source>
        <dbReference type="Proteomes" id="UP000002318"/>
    </source>
</evidence>
<evidence type="ECO:0000259" key="4">
    <source>
        <dbReference type="PROSITE" id="PS50111"/>
    </source>
</evidence>
<dbReference type="RefSeq" id="WP_013253098.1">
    <property type="nucleotide sequence ID" value="NC_014364.1"/>
</dbReference>
<keyword evidence="7" id="KW-1185">Reference proteome</keyword>
<dbReference type="HOGENOM" id="CLU_449707_0_0_12"/>
<dbReference type="Pfam" id="PF00015">
    <property type="entry name" value="MCPsignal"/>
    <property type="match status" value="1"/>
</dbReference>
<evidence type="ECO:0000259" key="5">
    <source>
        <dbReference type="PROSITE" id="PS50885"/>
    </source>
</evidence>
<comment type="similarity">
    <text evidence="2">Belongs to the methyl-accepting chemotaxis (MCP) protein family.</text>
</comment>
<protein>
    <submittedName>
        <fullName evidence="6">Methyl-accepting chemotaxis sensory transducer</fullName>
    </submittedName>
</protein>
<dbReference type="Gene3D" id="1.10.287.950">
    <property type="entry name" value="Methyl-accepting chemotaxis protein"/>
    <property type="match status" value="1"/>
</dbReference>
<dbReference type="PROSITE" id="PS50111">
    <property type="entry name" value="CHEMOTAXIS_TRANSDUC_2"/>
    <property type="match status" value="1"/>
</dbReference>
<dbReference type="Pfam" id="PF00672">
    <property type="entry name" value="HAMP"/>
    <property type="match status" value="1"/>
</dbReference>
<dbReference type="STRING" id="573413.Spirs_0487"/>
<dbReference type="SUPFAM" id="SSF58104">
    <property type="entry name" value="Methyl-accepting chemotaxis protein (MCP) signaling domain"/>
    <property type="match status" value="1"/>
</dbReference>
<dbReference type="CDD" id="cd06225">
    <property type="entry name" value="HAMP"/>
    <property type="match status" value="1"/>
</dbReference>
<dbReference type="eggNOG" id="COG0840">
    <property type="taxonomic scope" value="Bacteria"/>
</dbReference>
<dbReference type="KEGG" id="ssm:Spirs_0487"/>
<accession>E1RBA4</accession>
<keyword evidence="1 3" id="KW-0807">Transducer</keyword>
<dbReference type="InterPro" id="IPR004089">
    <property type="entry name" value="MCPsignal_dom"/>
</dbReference>
<evidence type="ECO:0000256" key="3">
    <source>
        <dbReference type="PROSITE-ProRule" id="PRU00284"/>
    </source>
</evidence>
<evidence type="ECO:0000313" key="6">
    <source>
        <dbReference type="EMBL" id="ADK79634.1"/>
    </source>
</evidence>
<sequence>MSIAKKIVLGSLLIVMIMGTALIATTIRLQKAAISIREVAELGDWRLLGEQYRAQVYRLLSSAQSLLLREDERIPADDVMALRLSVSEIRKLHTTLAEVSSEIPQLRPEVSALSDEAISYIDRIDKEVILRLFARERVDPKIVESIAHDNIDTLEVKLRDLEGAIRTIIVDRTTDEERQAAAGIHWTVGGLLLTLLCVMLITFVLTKSIAGPVKKMGMLLSSLADGGADLALRLPDRGNDEIARMGGSFNQFMESLTEMVSQLSGTVSEGVFIGETLQKITQQEQEAAFVLRNGLNRVERNHETLGESIQNTLGGARSIRDLSGDIAGQLGLQHEHINTTTEQTAILVSDITMLSEKSLAGIELLSLFSQNLEQGMNSLSLFEEVAGKTMDALDRMGSSLSAIEDIAGQTDVLAINAAIEAANAGEAGKGFGVVSTHIRSLSEEVGKGVGRILERLSEAKESLTTMRALIVTNSGIFSQLEASAGKVVATFQEMHQRLGVVAESGESVGVQTHQLTERARSIEKMAMSADANAAKIVQEFELMKERDSGIENDLAEMVAQAAGLEHHTAMLLESSSRNASVADTLSGLIDKFIFPELDGQGAKDQAG</sequence>
<dbReference type="PANTHER" id="PTHR32089">
    <property type="entry name" value="METHYL-ACCEPTING CHEMOTAXIS PROTEIN MCPB"/>
    <property type="match status" value="1"/>
</dbReference>
<evidence type="ECO:0000256" key="2">
    <source>
        <dbReference type="ARBA" id="ARBA00029447"/>
    </source>
</evidence>
<dbReference type="SMART" id="SM00304">
    <property type="entry name" value="HAMP"/>
    <property type="match status" value="1"/>
</dbReference>
<dbReference type="SMART" id="SM00283">
    <property type="entry name" value="MA"/>
    <property type="match status" value="1"/>
</dbReference>
<dbReference type="PANTHER" id="PTHR32089:SF112">
    <property type="entry name" value="LYSOZYME-LIKE PROTEIN-RELATED"/>
    <property type="match status" value="1"/>
</dbReference>
<dbReference type="GO" id="GO:0016020">
    <property type="term" value="C:membrane"/>
    <property type="evidence" value="ECO:0007669"/>
    <property type="project" value="InterPro"/>
</dbReference>
<dbReference type="PROSITE" id="PS50885">
    <property type="entry name" value="HAMP"/>
    <property type="match status" value="1"/>
</dbReference>
<organism evidence="6 7">
    <name type="scientific">Sediminispirochaeta smaragdinae (strain DSM 11293 / JCM 15392 / SEBR 4228)</name>
    <name type="common">Spirochaeta smaragdinae</name>
    <dbReference type="NCBI Taxonomy" id="573413"/>
    <lineage>
        <taxon>Bacteria</taxon>
        <taxon>Pseudomonadati</taxon>
        <taxon>Spirochaetota</taxon>
        <taxon>Spirochaetia</taxon>
        <taxon>Spirochaetales</taxon>
        <taxon>Spirochaetaceae</taxon>
        <taxon>Sediminispirochaeta</taxon>
    </lineage>
</organism>
<dbReference type="Proteomes" id="UP000002318">
    <property type="component" value="Chromosome"/>
</dbReference>
<gene>
    <name evidence="6" type="ordered locus">Spirs_0487</name>
</gene>